<dbReference type="GO" id="GO:0005886">
    <property type="term" value="C:plasma membrane"/>
    <property type="evidence" value="ECO:0007669"/>
    <property type="project" value="UniProtKB-SubCell"/>
</dbReference>
<dbReference type="InterPro" id="IPR004268">
    <property type="entry name" value="MurJ"/>
</dbReference>
<dbReference type="PANTHER" id="PTHR47019">
    <property type="entry name" value="LIPID II FLIPPASE MURJ"/>
    <property type="match status" value="1"/>
</dbReference>
<dbReference type="UniPathway" id="UPA00219"/>
<keyword evidence="5 8" id="KW-0573">Peptidoglycan synthesis</keyword>
<dbReference type="PANTHER" id="PTHR47019:SF1">
    <property type="entry name" value="LIPID II FLIPPASE MURJ"/>
    <property type="match status" value="1"/>
</dbReference>
<feature type="transmembrane region" description="Helical" evidence="8">
    <location>
        <begin position="161"/>
        <end position="181"/>
    </location>
</feature>
<dbReference type="NCBIfam" id="TIGR01695">
    <property type="entry name" value="murJ_mviN"/>
    <property type="match status" value="1"/>
</dbReference>
<feature type="transmembrane region" description="Helical" evidence="8">
    <location>
        <begin position="187"/>
        <end position="212"/>
    </location>
</feature>
<keyword evidence="6 8" id="KW-1133">Transmembrane helix</keyword>
<feature type="transmembrane region" description="Helical" evidence="8">
    <location>
        <begin position="318"/>
        <end position="341"/>
    </location>
</feature>
<accession>A0A4R1RED9</accession>
<dbReference type="GO" id="GO:0071555">
    <property type="term" value="P:cell wall organization"/>
    <property type="evidence" value="ECO:0007669"/>
    <property type="project" value="UniProtKB-UniRule"/>
</dbReference>
<feature type="transmembrane region" description="Helical" evidence="8">
    <location>
        <begin position="386"/>
        <end position="405"/>
    </location>
</feature>
<keyword evidence="11" id="KW-1185">Reference proteome</keyword>
<evidence type="ECO:0000313" key="10">
    <source>
        <dbReference type="EMBL" id="TCL64275.1"/>
    </source>
</evidence>
<feature type="transmembrane region" description="Helical" evidence="8">
    <location>
        <begin position="411"/>
        <end position="435"/>
    </location>
</feature>
<evidence type="ECO:0000256" key="9">
    <source>
        <dbReference type="PIRNR" id="PIRNR002869"/>
    </source>
</evidence>
<dbReference type="PIRSF" id="PIRSF002869">
    <property type="entry name" value="MviN"/>
    <property type="match status" value="1"/>
</dbReference>
<comment type="similarity">
    <text evidence="8 9">Belongs to the MurJ/MviN family.</text>
</comment>
<evidence type="ECO:0000256" key="3">
    <source>
        <dbReference type="ARBA" id="ARBA00022692"/>
    </source>
</evidence>
<evidence type="ECO:0000256" key="2">
    <source>
        <dbReference type="ARBA" id="ARBA00022475"/>
    </source>
</evidence>
<dbReference type="GO" id="GO:0034204">
    <property type="term" value="P:lipid translocation"/>
    <property type="evidence" value="ECO:0007669"/>
    <property type="project" value="TreeGrafter"/>
</dbReference>
<dbReference type="RefSeq" id="WP_132015222.1">
    <property type="nucleotide sequence ID" value="NZ_SLUN01000019.1"/>
</dbReference>
<keyword evidence="4 8" id="KW-0133">Cell shape</keyword>
<comment type="subcellular location">
    <subcellularLocation>
        <location evidence="1 8">Cell membrane</location>
        <topology evidence="1 8">Multi-pass membrane protein</topology>
    </subcellularLocation>
</comment>
<evidence type="ECO:0000256" key="5">
    <source>
        <dbReference type="ARBA" id="ARBA00022984"/>
    </source>
</evidence>
<proteinExistence type="inferred from homology"/>
<sequence length="527" mass="58143">MTENHTAKAARAAGMISMMFFFSRVLGFIRENLSGRLFTRFQTDSFFAAFIIPDAMYYLLVGGALSAAFIPIFTEYLTRGEEEEAWKVASTFMNITVLLLVSFTILGVTFTEWITPLEAPNFPPDKMELLVQLTRIMFPAVCFTAMAGMVGGALNSYRRFFAPALGPIFYNIAIILGAFFLGPRIGIHGMAFGVVAGAAGNFLIQASFLWRTGAKKHYRFGYIDLKNRGFRRMLILMVPALIGLSADQANIWATTAMASSLPEGSITALRFANRLVQLPIGIFANAISMAFFPLLSSLAAEKKIEQYKDTLSLALRSIIFLMVPAGIGLITLRIPIVQLLFEGQKFTVEHTQLTAYALLFYSLTIFAHASIIMLPRAFYSLQDTRTPVMVSIFAVSSSILMNFLFLKFTHLGVGGFALSFSIMGLINMLLLTEVLRRKVGGIRGRSILTSFLKSLVASLAMGLVIELIKLGLGWYCERLGITGHLESALLIMASMALGGLVFLGTAWALKMEELTMSLNMLKRKKVH</sequence>
<dbReference type="AlphaFoldDB" id="A0A4R1RED9"/>
<feature type="transmembrane region" description="Helical" evidence="8">
    <location>
        <begin position="95"/>
        <end position="116"/>
    </location>
</feature>
<reference evidence="10 11" key="1">
    <citation type="submission" date="2019-03" db="EMBL/GenBank/DDBJ databases">
        <title>Genomic Encyclopedia of Type Strains, Phase IV (KMG-IV): sequencing the most valuable type-strain genomes for metagenomic binning, comparative biology and taxonomic classification.</title>
        <authorList>
            <person name="Goeker M."/>
        </authorList>
    </citation>
    <scope>NUCLEOTIDE SEQUENCE [LARGE SCALE GENOMIC DNA]</scope>
    <source>
        <strain evidence="10 11">LX-B</strain>
    </source>
</reference>
<evidence type="ECO:0000256" key="1">
    <source>
        <dbReference type="ARBA" id="ARBA00004651"/>
    </source>
</evidence>
<dbReference type="CDD" id="cd13123">
    <property type="entry name" value="MATE_MurJ_like"/>
    <property type="match status" value="1"/>
</dbReference>
<evidence type="ECO:0000256" key="7">
    <source>
        <dbReference type="ARBA" id="ARBA00023136"/>
    </source>
</evidence>
<keyword evidence="8 9" id="KW-0813">Transport</keyword>
<gene>
    <name evidence="8" type="primary">murJ</name>
    <name evidence="10" type="ORF">EDC14_101981</name>
</gene>
<dbReference type="EMBL" id="SLUN01000019">
    <property type="protein sequence ID" value="TCL64275.1"/>
    <property type="molecule type" value="Genomic_DNA"/>
</dbReference>
<comment type="caution">
    <text evidence="10">The sequence shown here is derived from an EMBL/GenBank/DDBJ whole genome shotgun (WGS) entry which is preliminary data.</text>
</comment>
<dbReference type="Proteomes" id="UP000295008">
    <property type="component" value="Unassembled WGS sequence"/>
</dbReference>
<feature type="transmembrane region" description="Helical" evidence="8">
    <location>
        <begin position="488"/>
        <end position="509"/>
    </location>
</feature>
<dbReference type="HAMAP" id="MF_02078">
    <property type="entry name" value="MurJ_MviN"/>
    <property type="match status" value="1"/>
</dbReference>
<organism evidence="10 11">
    <name type="scientific">Hydrogenispora ethanolica</name>
    <dbReference type="NCBI Taxonomy" id="1082276"/>
    <lineage>
        <taxon>Bacteria</taxon>
        <taxon>Bacillati</taxon>
        <taxon>Bacillota</taxon>
        <taxon>Hydrogenispora</taxon>
    </lineage>
</organism>
<protein>
    <recommendedName>
        <fullName evidence="8">Probable lipid II flippase MurJ</fullName>
    </recommendedName>
</protein>
<feature type="transmembrane region" description="Helical" evidence="8">
    <location>
        <begin position="275"/>
        <end position="298"/>
    </location>
</feature>
<name>A0A4R1RED9_HYDET</name>
<dbReference type="InterPro" id="IPR051050">
    <property type="entry name" value="Lipid_II_flippase_MurJ/MviN"/>
</dbReference>
<dbReference type="Pfam" id="PF03023">
    <property type="entry name" value="MurJ"/>
    <property type="match status" value="1"/>
</dbReference>
<comment type="function">
    <text evidence="8 9">Involved in peptidoglycan biosynthesis. Transports lipid-linked peptidoglycan precursors from the inner to the outer leaflet of the cytoplasmic membrane.</text>
</comment>
<feature type="transmembrane region" description="Helical" evidence="8">
    <location>
        <begin position="353"/>
        <end position="374"/>
    </location>
</feature>
<keyword evidence="3 8" id="KW-0812">Transmembrane</keyword>
<feature type="transmembrane region" description="Helical" evidence="8">
    <location>
        <begin position="136"/>
        <end position="154"/>
    </location>
</feature>
<evidence type="ECO:0000256" key="6">
    <source>
        <dbReference type="ARBA" id="ARBA00022989"/>
    </source>
</evidence>
<feature type="transmembrane region" description="Helical" evidence="8">
    <location>
        <begin position="447"/>
        <end position="468"/>
    </location>
</feature>
<keyword evidence="8 9" id="KW-0961">Cell wall biogenesis/degradation</keyword>
<evidence type="ECO:0000256" key="8">
    <source>
        <dbReference type="HAMAP-Rule" id="MF_02078"/>
    </source>
</evidence>
<feature type="transmembrane region" description="Helical" evidence="8">
    <location>
        <begin position="233"/>
        <end position="255"/>
    </location>
</feature>
<keyword evidence="7 8" id="KW-0472">Membrane</keyword>
<dbReference type="GO" id="GO:0009252">
    <property type="term" value="P:peptidoglycan biosynthetic process"/>
    <property type="evidence" value="ECO:0007669"/>
    <property type="project" value="UniProtKB-UniRule"/>
</dbReference>
<evidence type="ECO:0000256" key="4">
    <source>
        <dbReference type="ARBA" id="ARBA00022960"/>
    </source>
</evidence>
<dbReference type="GO" id="GO:0008360">
    <property type="term" value="P:regulation of cell shape"/>
    <property type="evidence" value="ECO:0007669"/>
    <property type="project" value="UniProtKB-UniRule"/>
</dbReference>
<dbReference type="GO" id="GO:0015648">
    <property type="term" value="F:lipid-linked peptidoglycan transporter activity"/>
    <property type="evidence" value="ECO:0007669"/>
    <property type="project" value="UniProtKB-UniRule"/>
</dbReference>
<keyword evidence="2 8" id="KW-1003">Cell membrane</keyword>
<comment type="pathway">
    <text evidence="8">Cell wall biogenesis; peptidoglycan biosynthesis.</text>
</comment>
<evidence type="ECO:0000313" key="11">
    <source>
        <dbReference type="Proteomes" id="UP000295008"/>
    </source>
</evidence>
<feature type="transmembrane region" description="Helical" evidence="8">
    <location>
        <begin position="12"/>
        <end position="29"/>
    </location>
</feature>
<feature type="transmembrane region" description="Helical" evidence="8">
    <location>
        <begin position="55"/>
        <end position="74"/>
    </location>
</feature>
<dbReference type="OrthoDB" id="9804143at2"/>
<dbReference type="PRINTS" id="PR01806">
    <property type="entry name" value="VIRFACTRMVIN"/>
</dbReference>